<comment type="caution">
    <text evidence="1">The sequence shown here is derived from an EMBL/GenBank/DDBJ whole genome shotgun (WGS) entry which is preliminary data.</text>
</comment>
<evidence type="ECO:0008006" key="3">
    <source>
        <dbReference type="Google" id="ProtNLM"/>
    </source>
</evidence>
<sequence>MDWGIPLAEKLRPQSAFQDVKQMFFSMNSIKASGPDGIPGNVLWACANQVSPTSRSENCLTWHYHNSTAPGSSTFPQKPTDCQTLTSNIVHRLATRFCVEPILQSLNHTADLRTITTP</sequence>
<evidence type="ECO:0000313" key="2">
    <source>
        <dbReference type="Proteomes" id="UP001311232"/>
    </source>
</evidence>
<evidence type="ECO:0000313" key="1">
    <source>
        <dbReference type="EMBL" id="KAK5612930.1"/>
    </source>
</evidence>
<reference evidence="1 2" key="1">
    <citation type="submission" date="2021-06" db="EMBL/GenBank/DDBJ databases">
        <authorList>
            <person name="Palmer J.M."/>
        </authorList>
    </citation>
    <scope>NUCLEOTIDE SEQUENCE [LARGE SCALE GENOMIC DNA]</scope>
    <source>
        <strain evidence="1 2">MEX-2019</strain>
        <tissue evidence="1">Muscle</tissue>
    </source>
</reference>
<organism evidence="1 2">
    <name type="scientific">Crenichthys baileyi</name>
    <name type="common">White River springfish</name>
    <dbReference type="NCBI Taxonomy" id="28760"/>
    <lineage>
        <taxon>Eukaryota</taxon>
        <taxon>Metazoa</taxon>
        <taxon>Chordata</taxon>
        <taxon>Craniata</taxon>
        <taxon>Vertebrata</taxon>
        <taxon>Euteleostomi</taxon>
        <taxon>Actinopterygii</taxon>
        <taxon>Neopterygii</taxon>
        <taxon>Teleostei</taxon>
        <taxon>Neoteleostei</taxon>
        <taxon>Acanthomorphata</taxon>
        <taxon>Ovalentaria</taxon>
        <taxon>Atherinomorphae</taxon>
        <taxon>Cyprinodontiformes</taxon>
        <taxon>Goodeidae</taxon>
        <taxon>Crenichthys</taxon>
    </lineage>
</organism>
<gene>
    <name evidence="1" type="ORF">CRENBAI_004388</name>
</gene>
<dbReference type="AlphaFoldDB" id="A0AAV9RV51"/>
<dbReference type="Proteomes" id="UP001311232">
    <property type="component" value="Unassembled WGS sequence"/>
</dbReference>
<dbReference type="EMBL" id="JAHHUM010001279">
    <property type="protein sequence ID" value="KAK5612930.1"/>
    <property type="molecule type" value="Genomic_DNA"/>
</dbReference>
<protein>
    <recommendedName>
        <fullName evidence="3">Reverse transcriptase</fullName>
    </recommendedName>
</protein>
<proteinExistence type="predicted"/>
<name>A0AAV9RV51_9TELE</name>
<accession>A0AAV9RV51</accession>
<keyword evidence="2" id="KW-1185">Reference proteome</keyword>